<dbReference type="PANTHER" id="PTHR21634">
    <property type="entry name" value="RE13835P"/>
    <property type="match status" value="1"/>
</dbReference>
<dbReference type="Pfam" id="PF14636">
    <property type="entry name" value="FNIP_N"/>
    <property type="match status" value="1"/>
</dbReference>
<reference evidence="9 10" key="1">
    <citation type="submission" date="2019-09" db="EMBL/GenBank/DDBJ databases">
        <title>Bird 10,000 Genomes (B10K) Project - Family phase.</title>
        <authorList>
            <person name="Zhang G."/>
        </authorList>
    </citation>
    <scope>NUCLEOTIDE SEQUENCE [LARGE SCALE GENOMIC DNA]</scope>
    <source>
        <strain evidence="9">B10K-DU-001-06</strain>
        <tissue evidence="9">Muscle</tissue>
    </source>
</reference>
<dbReference type="GO" id="GO:0042030">
    <property type="term" value="F:ATPase inhibitor activity"/>
    <property type="evidence" value="ECO:0007669"/>
    <property type="project" value="TreeGrafter"/>
</dbReference>
<sequence>SWSSSEFDLNEIRLIVYQDCERRGRQVLFDSKAVRKIDETVVQKIADEASVKTSAKSYQASNGNNSISSHSPTISCMQNIKEQIPKYQYTRPASDVNMLGEMMFGSVAMSYKGSTLKIHYIRSPPQLMISKVFSARIGSFSGSNNNLQDSFEYINQDPSLGKLSSNQNGLGTCRSGSNLGVLQLCSSKLLQGVSEGGPLRLIRSASFFAAHSTPVDMPSRGQNEDRDSGIARSASLSSLLVTPFPSPSSSSSSSSSYQRRWLRSQTTSLENGIIPRWSTEEMFSMADESCSSNPAMVRRKKIAISIIFSLPENEEAQRNFQDFFFSHFPLFESHMNKLKYAIEKAMISCRKIAESSQRVQVYISRVMDALGEFRVTIWNLYSVPRIAEPVWLNMMSSTLEKNQLCQRFLKEFTFLIEQINKNQFFAALLTAVLTYHLAWVPTVMPVDHPPIKAFSEKRTSQSVNMLAKSHPYNPLWAQLGDLYGAIGSPVRLTRTVIVGKRKELVQRLLYVLTYFIRCSELQENQLTWSEKAGEGEQVLNGSKITTALEKGEVEESDYVVVTVRNEPALVPPVLPPKNDGSKNNSIVEWVHDPESTHAVPVSSKEKKEAIGKASQSSEASVDCLTSSFCKGAADGRKRTVADTGILSYHSEELSKLEDLMDGKKNKKQNERKAEKQFSSRSSALPCPERSGHRNSYLEKVTFQIGSSASPESDLETHRREMEENVKAFRKNPEVIHCASSSTNLTVDASQNKEDSCEAAFIPFSKPVCYAQIPPCEEKESMLNQHLESKGAVMNLMNTMSNELLLPTDNVETVQLPNMKENRTLCSGNLENYSSDCVEANSAVKQGSPKIGAKDVPCGDAGRKTSFRVEGDIPRNESSDSALGASDEEGDCYTDVVRILVNKLSKTKKDRAGLGLSSNSLTCFLFLSFRSNTISSQCVKNFGRSLLGGYCHTYIPDLVLHGINNDEKLKQCLLADLLHAMHHPVLDEPIAEAVCIIADTDKWNVQVATSQRKMVDSMKLGKDVLVSSQVSSLLQSILQLYKLNVPADFCIMHLEDRLQEMYLKSKMLSEYLRGHTRVHVKELGIVLGIESNDLPLLAAIASTHSPYVAQILL</sequence>
<evidence type="ECO:0000256" key="5">
    <source>
        <dbReference type="ARBA" id="ARBA00023136"/>
    </source>
</evidence>
<feature type="region of interest" description="Disordered" evidence="7">
    <location>
        <begin position="659"/>
        <end position="691"/>
    </location>
</feature>
<comment type="similarity">
    <text evidence="3">Belongs to the FNIP family.</text>
</comment>
<evidence type="ECO:0000256" key="2">
    <source>
        <dbReference type="ARBA" id="ARBA00004656"/>
    </source>
</evidence>
<dbReference type="PRINTS" id="PR02073">
    <property type="entry name" value="FOLLICULNIP1"/>
</dbReference>
<dbReference type="Pfam" id="PF14637">
    <property type="entry name" value="FNIP_M"/>
    <property type="match status" value="1"/>
</dbReference>
<dbReference type="InterPro" id="IPR026156">
    <property type="entry name" value="FNIP_fam"/>
</dbReference>
<keyword evidence="4" id="KW-0963">Cytoplasm</keyword>
<evidence type="ECO:0000256" key="1">
    <source>
        <dbReference type="ARBA" id="ARBA00004496"/>
    </source>
</evidence>
<dbReference type="InterPro" id="IPR028084">
    <property type="entry name" value="FNIP_N_dom"/>
</dbReference>
<feature type="non-terminal residue" evidence="9">
    <location>
        <position position="1"/>
    </location>
</feature>
<dbReference type="InterPro" id="IPR028085">
    <property type="entry name" value="FNIP_mid_dom"/>
</dbReference>
<feature type="compositionally biased region" description="Basic and acidic residues" evidence="7">
    <location>
        <begin position="659"/>
        <end position="677"/>
    </location>
</feature>
<keyword evidence="5" id="KW-0472">Membrane</keyword>
<dbReference type="AlphaFoldDB" id="A0A7K8YGF6"/>
<evidence type="ECO:0000313" key="10">
    <source>
        <dbReference type="Proteomes" id="UP000558958"/>
    </source>
</evidence>
<name>A0A7K8YGF6_9PASS</name>
<dbReference type="GO" id="GO:0051087">
    <property type="term" value="F:protein-folding chaperone binding"/>
    <property type="evidence" value="ECO:0007669"/>
    <property type="project" value="TreeGrafter"/>
</dbReference>
<evidence type="ECO:0000256" key="3">
    <source>
        <dbReference type="ARBA" id="ARBA00007541"/>
    </source>
</evidence>
<dbReference type="PANTHER" id="PTHR21634:SF11">
    <property type="entry name" value="FOLLICULIN-INTERACTING PROTEIN 2"/>
    <property type="match status" value="1"/>
</dbReference>
<comment type="caution">
    <text evidence="9">The sequence shown here is derived from an EMBL/GenBank/DDBJ whole genome shotgun (WGS) entry which is preliminary data.</text>
</comment>
<evidence type="ECO:0000256" key="7">
    <source>
        <dbReference type="SAM" id="MobiDB-lite"/>
    </source>
</evidence>
<dbReference type="PROSITE" id="PS51836">
    <property type="entry name" value="DENN_FNIP12"/>
    <property type="match status" value="1"/>
</dbReference>
<proteinExistence type="inferred from homology"/>
<keyword evidence="6" id="KW-0458">Lysosome</keyword>
<organism evidence="9 10">
    <name type="scientific">Sakesphorus luctuosus</name>
    <dbReference type="NCBI Taxonomy" id="419690"/>
    <lineage>
        <taxon>Eukaryota</taxon>
        <taxon>Metazoa</taxon>
        <taxon>Chordata</taxon>
        <taxon>Craniata</taxon>
        <taxon>Vertebrata</taxon>
        <taxon>Euteleostomi</taxon>
        <taxon>Archelosauria</taxon>
        <taxon>Archosauria</taxon>
        <taxon>Dinosauria</taxon>
        <taxon>Saurischia</taxon>
        <taxon>Theropoda</taxon>
        <taxon>Coelurosauria</taxon>
        <taxon>Aves</taxon>
        <taxon>Neognathae</taxon>
        <taxon>Neoaves</taxon>
        <taxon>Telluraves</taxon>
        <taxon>Australaves</taxon>
        <taxon>Passeriformes</taxon>
        <taxon>Thamnophilidae</taxon>
        <taxon>Sakesphorus</taxon>
    </lineage>
</organism>
<dbReference type="Proteomes" id="UP000558958">
    <property type="component" value="Unassembled WGS sequence"/>
</dbReference>
<comment type="subcellular location">
    <subcellularLocation>
        <location evidence="1">Cytoplasm</location>
    </subcellularLocation>
    <subcellularLocation>
        <location evidence="2">Lysosome membrane</location>
    </subcellularLocation>
</comment>
<evidence type="ECO:0000256" key="4">
    <source>
        <dbReference type="ARBA" id="ARBA00022490"/>
    </source>
</evidence>
<feature type="domain" description="UDENN FNIP1/2-type" evidence="8">
    <location>
        <begin position="7"/>
        <end position="1103"/>
    </location>
</feature>
<dbReference type="InterPro" id="IPR037545">
    <property type="entry name" value="DENN_FNIP1/2"/>
</dbReference>
<dbReference type="InterPro" id="IPR028086">
    <property type="entry name" value="FNIP_C_dom"/>
</dbReference>
<evidence type="ECO:0000259" key="8">
    <source>
        <dbReference type="PROSITE" id="PS51836"/>
    </source>
</evidence>
<feature type="non-terminal residue" evidence="9">
    <location>
        <position position="1112"/>
    </location>
</feature>
<protein>
    <submittedName>
        <fullName evidence="9">FNIP2 protein</fullName>
    </submittedName>
</protein>
<dbReference type="EMBL" id="VWZD01003125">
    <property type="protein sequence ID" value="NXG01877.1"/>
    <property type="molecule type" value="Genomic_DNA"/>
</dbReference>
<accession>A0A7K8YGF6</accession>
<dbReference type="Pfam" id="PF14638">
    <property type="entry name" value="FNIP_C"/>
    <property type="match status" value="1"/>
</dbReference>
<keyword evidence="10" id="KW-1185">Reference proteome</keyword>
<evidence type="ECO:0000313" key="9">
    <source>
        <dbReference type="EMBL" id="NXG01877.1"/>
    </source>
</evidence>
<evidence type="ECO:0000256" key="6">
    <source>
        <dbReference type="ARBA" id="ARBA00023228"/>
    </source>
</evidence>
<gene>
    <name evidence="9" type="primary">Fnip2</name>
    <name evidence="9" type="ORF">SAKLUC_R12917</name>
</gene>
<dbReference type="GO" id="GO:0005765">
    <property type="term" value="C:lysosomal membrane"/>
    <property type="evidence" value="ECO:0007669"/>
    <property type="project" value="UniProtKB-SubCell"/>
</dbReference>